<dbReference type="AlphaFoldDB" id="A0A167V0P4"/>
<evidence type="ECO:0000313" key="2">
    <source>
        <dbReference type="EMBL" id="KZZ86869.1"/>
    </source>
</evidence>
<protein>
    <submittedName>
        <fullName evidence="2">Arb2 domain protein</fullName>
    </submittedName>
</protein>
<sequence>MFVAPRNILPEDPKFPSNLKDLGYQINEKDELRSLEDPDQPFKYRVNVNDRYNEVRKEAINECTRKTVLSRLKDLGLQTLRLPIGSTETTPHVPILITPSIFTSKRTIVVFGEPTQDLGIWAYRTIGSKTINAGSAVDFTKEVLRADKGQDAPGLIIANLGQLVWYCRGQKAVSLATWEALPRESAVLPSYKITRRNIIPQNKSWGEHVSYVFSEVLDKMIPQTAKIDIIGVAEGCIGTVDYLSENWSKWEHRISAICMADPPTYMPYECTSDVQDFLSKRSRAYMMSAKPTDTPIPGFAEFGVNCYSSGVNDFAECIVPNCYKSMLKWLDIMYAHPTLEEKPLITGDVEPLNDDDVKVEEFTDALGV</sequence>
<organism evidence="2 3">
    <name type="scientific">Ascosphaera apis ARSEF 7405</name>
    <dbReference type="NCBI Taxonomy" id="392613"/>
    <lineage>
        <taxon>Eukaryota</taxon>
        <taxon>Fungi</taxon>
        <taxon>Dikarya</taxon>
        <taxon>Ascomycota</taxon>
        <taxon>Pezizomycotina</taxon>
        <taxon>Eurotiomycetes</taxon>
        <taxon>Eurotiomycetidae</taxon>
        <taxon>Onygenales</taxon>
        <taxon>Ascosphaeraceae</taxon>
        <taxon>Ascosphaera</taxon>
    </lineage>
</organism>
<dbReference type="PANTHER" id="PTHR21357:SF4">
    <property type="entry name" value="FAM172 FAMILY PROTEIN HOMOLOG CG10038"/>
    <property type="match status" value="1"/>
</dbReference>
<keyword evidence="3" id="KW-1185">Reference proteome</keyword>
<dbReference type="OrthoDB" id="421951at2759"/>
<dbReference type="GO" id="GO:0005634">
    <property type="term" value="C:nucleus"/>
    <property type="evidence" value="ECO:0007669"/>
    <property type="project" value="TreeGrafter"/>
</dbReference>
<name>A0A167V0P4_9EURO</name>
<evidence type="ECO:0000259" key="1">
    <source>
        <dbReference type="Pfam" id="PF22749"/>
    </source>
</evidence>
<dbReference type="InterPro" id="IPR053858">
    <property type="entry name" value="Arb2_dom"/>
</dbReference>
<dbReference type="Proteomes" id="UP000242877">
    <property type="component" value="Unassembled WGS sequence"/>
</dbReference>
<evidence type="ECO:0000313" key="3">
    <source>
        <dbReference type="Proteomes" id="UP000242877"/>
    </source>
</evidence>
<dbReference type="GO" id="GO:0035197">
    <property type="term" value="F:siRNA binding"/>
    <property type="evidence" value="ECO:0007669"/>
    <property type="project" value="TreeGrafter"/>
</dbReference>
<dbReference type="PANTHER" id="PTHR21357">
    <property type="entry name" value="FAM172 FAMILY PROTEIN HOMOLOG CG10038"/>
    <property type="match status" value="1"/>
</dbReference>
<dbReference type="EMBL" id="AZGZ01000044">
    <property type="protein sequence ID" value="KZZ86869.1"/>
    <property type="molecule type" value="Genomic_DNA"/>
</dbReference>
<feature type="domain" description="Arb2" evidence="1">
    <location>
        <begin position="15"/>
        <end position="292"/>
    </location>
</feature>
<dbReference type="GO" id="GO:0031048">
    <property type="term" value="P:regulatory ncRNA-mediated heterochromatin formation"/>
    <property type="evidence" value="ECO:0007669"/>
    <property type="project" value="TreeGrafter"/>
</dbReference>
<reference evidence="2 3" key="1">
    <citation type="journal article" date="2016" name="Genome Biol. Evol.">
        <title>Divergent and convergent evolution of fungal pathogenicity.</title>
        <authorList>
            <person name="Shang Y."/>
            <person name="Xiao G."/>
            <person name="Zheng P."/>
            <person name="Cen K."/>
            <person name="Zhan S."/>
            <person name="Wang C."/>
        </authorList>
    </citation>
    <scope>NUCLEOTIDE SEQUENCE [LARGE SCALE GENOMIC DNA]</scope>
    <source>
        <strain evidence="2 3">ARSEF 7405</strain>
    </source>
</reference>
<dbReference type="VEuPathDB" id="FungiDB:AAP_06133"/>
<dbReference type="Pfam" id="PF22749">
    <property type="entry name" value="Arb2"/>
    <property type="match status" value="1"/>
</dbReference>
<gene>
    <name evidence="2" type="ORF">AAP_06133</name>
</gene>
<dbReference type="InterPro" id="IPR048263">
    <property type="entry name" value="Arb2"/>
</dbReference>
<comment type="caution">
    <text evidence="2">The sequence shown here is derived from an EMBL/GenBank/DDBJ whole genome shotgun (WGS) entry which is preliminary data.</text>
</comment>
<proteinExistence type="predicted"/>
<accession>A0A167V0P4</accession>